<dbReference type="EMBL" id="PISE01000060">
    <property type="protein sequence ID" value="PKG21830.1"/>
    <property type="molecule type" value="Genomic_DNA"/>
</dbReference>
<feature type="domain" description="HD-GYP" evidence="1">
    <location>
        <begin position="110"/>
        <end position="300"/>
    </location>
</feature>
<organism evidence="2 3">
    <name type="scientific">Niallia nealsonii</name>
    <dbReference type="NCBI Taxonomy" id="115979"/>
    <lineage>
        <taxon>Bacteria</taxon>
        <taxon>Bacillati</taxon>
        <taxon>Bacillota</taxon>
        <taxon>Bacilli</taxon>
        <taxon>Bacillales</taxon>
        <taxon>Bacillaceae</taxon>
        <taxon>Niallia</taxon>
    </lineage>
</organism>
<reference evidence="2 3" key="1">
    <citation type="journal article" date="2003" name="Int. J. Syst. Evol. Microbiol.">
        <title>Bacillus nealsonii sp. nov., isolated from a spacecraft-assembly facility, whose spores are gamma-radiation resistant.</title>
        <authorList>
            <person name="Venkateswaran K."/>
            <person name="Kempf M."/>
            <person name="Chen F."/>
            <person name="Satomi M."/>
            <person name="Nicholson W."/>
            <person name="Kern R."/>
        </authorList>
    </citation>
    <scope>NUCLEOTIDE SEQUENCE [LARGE SCALE GENOMIC DNA]</scope>
    <source>
        <strain evidence="2 3">FO-92</strain>
    </source>
</reference>
<accession>A0A2N0YX54</accession>
<dbReference type="Pfam" id="PF13487">
    <property type="entry name" value="HD_5"/>
    <property type="match status" value="1"/>
</dbReference>
<dbReference type="InterPro" id="IPR037522">
    <property type="entry name" value="HD_GYP_dom"/>
</dbReference>
<dbReference type="SUPFAM" id="SSF109604">
    <property type="entry name" value="HD-domain/PDEase-like"/>
    <property type="match status" value="1"/>
</dbReference>
<dbReference type="Gene3D" id="1.10.3210.10">
    <property type="entry name" value="Hypothetical protein af1432"/>
    <property type="match status" value="1"/>
</dbReference>
<gene>
    <name evidence="2" type="ORF">CWS01_20435</name>
</gene>
<dbReference type="SUPFAM" id="SSF51182">
    <property type="entry name" value="RmlC-like cupins"/>
    <property type="match status" value="1"/>
</dbReference>
<evidence type="ECO:0000313" key="2">
    <source>
        <dbReference type="EMBL" id="PKG21830.1"/>
    </source>
</evidence>
<dbReference type="AlphaFoldDB" id="A0A2N0YX54"/>
<dbReference type="OrthoDB" id="9759601at2"/>
<evidence type="ECO:0000259" key="1">
    <source>
        <dbReference type="PROSITE" id="PS51832"/>
    </source>
</evidence>
<dbReference type="InterPro" id="IPR003607">
    <property type="entry name" value="HD/PDEase_dom"/>
</dbReference>
<dbReference type="SMART" id="SM00471">
    <property type="entry name" value="HDc"/>
    <property type="match status" value="1"/>
</dbReference>
<dbReference type="InterPro" id="IPR011051">
    <property type="entry name" value="RmlC_Cupin_sf"/>
</dbReference>
<name>A0A2N0YX54_9BACI</name>
<keyword evidence="3" id="KW-1185">Reference proteome</keyword>
<evidence type="ECO:0000313" key="3">
    <source>
        <dbReference type="Proteomes" id="UP000233375"/>
    </source>
</evidence>
<proteinExistence type="predicted"/>
<dbReference type="PANTHER" id="PTHR43155">
    <property type="entry name" value="CYCLIC DI-GMP PHOSPHODIESTERASE PA4108-RELATED"/>
    <property type="match status" value="1"/>
</dbReference>
<dbReference type="Proteomes" id="UP000233375">
    <property type="component" value="Unassembled WGS sequence"/>
</dbReference>
<sequence>MGIINAGEFIETVHIKGLQVSLVSSGDGTEIIYHKLQPGTDWAITPEEGWNAFEYLYIISGHMRLQTKTDHFELKIGDSFSENPVRNHYLFHAIELTEFIYVSSQPVFHHFSFVSKEMMELTVSIEEKDGYTSDHCNRIKQISMLIGKTLKLDSRQLLRLNMASFLHDLGKVKVPLQILQKPGKLTAEEWEVMKLHPIYGKEILADTGITLLVEAGEIVAQHHERFDGKGYPLGLSGEQISIEAAIIAVADSYDAMTTDRVYRKGIPKEKAMEEIQNCRGTMYHPLIVDTFIAIKDSINF</sequence>
<comment type="caution">
    <text evidence="2">The sequence shown here is derived from an EMBL/GenBank/DDBJ whole genome shotgun (WGS) entry which is preliminary data.</text>
</comment>
<dbReference type="PROSITE" id="PS51832">
    <property type="entry name" value="HD_GYP"/>
    <property type="match status" value="1"/>
</dbReference>
<protein>
    <recommendedName>
        <fullName evidence="1">HD-GYP domain-containing protein</fullName>
    </recommendedName>
</protein>
<dbReference type="CDD" id="cd00077">
    <property type="entry name" value="HDc"/>
    <property type="match status" value="1"/>
</dbReference>
<dbReference type="RefSeq" id="WP_101179086.1">
    <property type="nucleotide sequence ID" value="NZ_PISE01000060.1"/>
</dbReference>